<keyword evidence="5" id="KW-1185">Reference proteome</keyword>
<accession>U4KSB0</accession>
<proteinExistence type="predicted"/>
<dbReference type="SUPFAM" id="SSF55073">
    <property type="entry name" value="Nucleotide cyclase"/>
    <property type="match status" value="1"/>
</dbReference>
<dbReference type="GO" id="GO:0071111">
    <property type="term" value="F:cyclic-guanylate-specific phosphodiesterase activity"/>
    <property type="evidence" value="ECO:0007669"/>
    <property type="project" value="InterPro"/>
</dbReference>
<dbReference type="EMBL" id="FO681348">
    <property type="protein sequence ID" value="CCV66463.1"/>
    <property type="molecule type" value="Genomic_DNA"/>
</dbReference>
<sequence>MFVYASTIENIIYSSVILVFCLILVIVLVYLIKLERKRYLKDKLETINDITTFEELIKLIEHKKEQKGSHFQLMYLSVDQFDQIATYIEEEGVYSYLLSVGKAIQMSLPRGAKFAQTKERETFLIYLPELLSDDLLYNLAVKFQQATSKKMKITDDLYVKRQVTIGMTRNQEDVTFDRLFLQLKQALYHGKRENGNQIILYNEQLNQNEETLKYYKEMKDAVKEGSIKRSYLPIFDTYEDKCYGFDVKYTYEKNKEEKDFFEFMPLLEETGDAFWLNTVLLEQSLEDIFDLYQQIKNKTFYFFLPTSLELLRHEDAVYLIDEKVKRYQYDSGKIILYVPLLKNQSTDVKLVKNVMALKNLGYHLSMDHQTDVQQLVDYTSKLQIDFLRVRQDLLKEAYEPIKSYLGNTVEIVSTNVTEKAHNQSIVYKDISYYQSQVVSKRLRKEDLQPYVSKNR</sequence>
<dbReference type="Pfam" id="PF00990">
    <property type="entry name" value="GGDEF"/>
    <property type="match status" value="1"/>
</dbReference>
<dbReference type="PROSITE" id="PS50883">
    <property type="entry name" value="EAL"/>
    <property type="match status" value="1"/>
</dbReference>
<keyword evidence="1" id="KW-1133">Transmembrane helix</keyword>
<dbReference type="InterPro" id="IPR035919">
    <property type="entry name" value="EAL_sf"/>
</dbReference>
<dbReference type="KEGG" id="abra:BN85314420"/>
<evidence type="ECO:0000256" key="1">
    <source>
        <dbReference type="SAM" id="Phobius"/>
    </source>
</evidence>
<dbReference type="Proteomes" id="UP000032737">
    <property type="component" value="Chromosome"/>
</dbReference>
<evidence type="ECO:0000259" key="3">
    <source>
        <dbReference type="PROSITE" id="PS50887"/>
    </source>
</evidence>
<dbReference type="PROSITE" id="PS50887">
    <property type="entry name" value="GGDEF"/>
    <property type="match status" value="1"/>
</dbReference>
<dbReference type="Pfam" id="PF00563">
    <property type="entry name" value="EAL"/>
    <property type="match status" value="1"/>
</dbReference>
<evidence type="ECO:0000313" key="5">
    <source>
        <dbReference type="Proteomes" id="UP000032737"/>
    </source>
</evidence>
<feature type="domain" description="EAL" evidence="2">
    <location>
        <begin position="211"/>
        <end position="455"/>
    </location>
</feature>
<keyword evidence="1" id="KW-0472">Membrane</keyword>
<feature type="transmembrane region" description="Helical" evidence="1">
    <location>
        <begin position="12"/>
        <end position="32"/>
    </location>
</feature>
<dbReference type="AlphaFoldDB" id="U4KSB0"/>
<evidence type="ECO:0000259" key="2">
    <source>
        <dbReference type="PROSITE" id="PS50883"/>
    </source>
</evidence>
<dbReference type="OrthoDB" id="9804955at2"/>
<dbReference type="InterPro" id="IPR001633">
    <property type="entry name" value="EAL_dom"/>
</dbReference>
<dbReference type="Gene3D" id="3.30.70.270">
    <property type="match status" value="1"/>
</dbReference>
<organism evidence="4 5">
    <name type="scientific">Acholeplasma brassicae</name>
    <dbReference type="NCBI Taxonomy" id="61635"/>
    <lineage>
        <taxon>Bacteria</taxon>
        <taxon>Bacillati</taxon>
        <taxon>Mycoplasmatota</taxon>
        <taxon>Mollicutes</taxon>
        <taxon>Acholeplasmatales</taxon>
        <taxon>Acholeplasmataceae</taxon>
        <taxon>Acholeplasma</taxon>
    </lineage>
</organism>
<dbReference type="InterPro" id="IPR029787">
    <property type="entry name" value="Nucleotide_cyclase"/>
</dbReference>
<name>U4KSB0_9MOLU</name>
<dbReference type="PANTHER" id="PTHR33121">
    <property type="entry name" value="CYCLIC DI-GMP PHOSPHODIESTERASE PDEF"/>
    <property type="match status" value="1"/>
</dbReference>
<dbReference type="Gene3D" id="3.20.20.450">
    <property type="entry name" value="EAL domain"/>
    <property type="match status" value="1"/>
</dbReference>
<dbReference type="HOGENOM" id="CLU_600821_0_0_14"/>
<dbReference type="InterPro" id="IPR043128">
    <property type="entry name" value="Rev_trsase/Diguanyl_cyclase"/>
</dbReference>
<dbReference type="STRING" id="61635.BN85314420"/>
<dbReference type="InterPro" id="IPR000160">
    <property type="entry name" value="GGDEF_dom"/>
</dbReference>
<dbReference type="InterPro" id="IPR050706">
    <property type="entry name" value="Cyclic-di-GMP_PDE-like"/>
</dbReference>
<dbReference type="RefSeq" id="WP_030005323.1">
    <property type="nucleotide sequence ID" value="NC_022549.1"/>
</dbReference>
<dbReference type="SMART" id="SM00267">
    <property type="entry name" value="GGDEF"/>
    <property type="match status" value="1"/>
</dbReference>
<reference evidence="4 5" key="1">
    <citation type="journal article" date="2013" name="J. Mol. Microbiol. Biotechnol.">
        <title>Analysis of the Complete Genomes of Acholeplasma brassicae , A. palmae and A. laidlawii and Their Comparison to the Obligate Parasites from ' Candidatus Phytoplasma'.</title>
        <authorList>
            <person name="Kube M."/>
            <person name="Siewert C."/>
            <person name="Migdoll A.M."/>
            <person name="Duduk B."/>
            <person name="Holz S."/>
            <person name="Rabus R."/>
            <person name="Seemuller E."/>
            <person name="Mitrovic J."/>
            <person name="Muller I."/>
            <person name="Buttner C."/>
            <person name="Reinhardt R."/>
        </authorList>
    </citation>
    <scope>NUCLEOTIDE SEQUENCE [LARGE SCALE GENOMIC DNA]</scope>
    <source>
        <strain evidence="5">0502</strain>
    </source>
</reference>
<dbReference type="SUPFAM" id="SSF141868">
    <property type="entry name" value="EAL domain-like"/>
    <property type="match status" value="1"/>
</dbReference>
<evidence type="ECO:0000313" key="4">
    <source>
        <dbReference type="EMBL" id="CCV66463.1"/>
    </source>
</evidence>
<feature type="domain" description="GGDEF" evidence="3">
    <location>
        <begin position="69"/>
        <end position="203"/>
    </location>
</feature>
<dbReference type="PANTHER" id="PTHR33121:SF71">
    <property type="entry name" value="OXYGEN SENSOR PROTEIN DOSP"/>
    <property type="match status" value="1"/>
</dbReference>
<keyword evidence="1" id="KW-0812">Transmembrane</keyword>
<protein>
    <submittedName>
        <fullName evidence="4">Diguanylate cyclase/phosphodiesterase domain protein</fullName>
    </submittedName>
</protein>
<gene>
    <name evidence="4" type="ORF">BN85314420</name>
</gene>